<feature type="binding site" evidence="11">
    <location>
        <position position="96"/>
    </location>
    <ligand>
        <name>Zn(2+)</name>
        <dbReference type="ChEBI" id="CHEBI:29105"/>
    </ligand>
</feature>
<dbReference type="Gene3D" id="1.10.10.10">
    <property type="entry name" value="Winged helix-like DNA-binding domain superfamily/Winged helix DNA-binding domain"/>
    <property type="match status" value="1"/>
</dbReference>
<feature type="binding site" evidence="11">
    <location>
        <position position="93"/>
    </location>
    <ligand>
        <name>Zn(2+)</name>
        <dbReference type="ChEBI" id="CHEBI:29105"/>
    </ligand>
</feature>
<evidence type="ECO:0000256" key="6">
    <source>
        <dbReference type="ARBA" id="ARBA00022723"/>
    </source>
</evidence>
<keyword evidence="8" id="KW-0805">Transcription regulation</keyword>
<comment type="subcellular location">
    <subcellularLocation>
        <location evidence="1">Cytoplasm</location>
    </subcellularLocation>
</comment>
<evidence type="ECO:0000256" key="11">
    <source>
        <dbReference type="PIRSR" id="PIRSR602481-1"/>
    </source>
</evidence>
<evidence type="ECO:0000256" key="2">
    <source>
        <dbReference type="ARBA" id="ARBA00007957"/>
    </source>
</evidence>
<dbReference type="GO" id="GO:0003700">
    <property type="term" value="F:DNA-binding transcription factor activity"/>
    <property type="evidence" value="ECO:0007669"/>
    <property type="project" value="InterPro"/>
</dbReference>
<comment type="cofactor">
    <cofactor evidence="12">
        <name>Mn(2+)</name>
        <dbReference type="ChEBI" id="CHEBI:29035"/>
    </cofactor>
    <cofactor evidence="12">
        <name>Fe(2+)</name>
        <dbReference type="ChEBI" id="CHEBI:29033"/>
    </cofactor>
    <text evidence="12">Binds 1 Mn(2+) or Fe(2+) ion per subunit.</text>
</comment>
<evidence type="ECO:0000256" key="8">
    <source>
        <dbReference type="ARBA" id="ARBA00023015"/>
    </source>
</evidence>
<feature type="binding site" evidence="11">
    <location>
        <position position="136"/>
    </location>
    <ligand>
        <name>Zn(2+)</name>
        <dbReference type="ChEBI" id="CHEBI:29105"/>
    </ligand>
</feature>
<dbReference type="Gene3D" id="3.30.1490.190">
    <property type="match status" value="1"/>
</dbReference>
<evidence type="ECO:0000256" key="13">
    <source>
        <dbReference type="SAM" id="MobiDB-lite"/>
    </source>
</evidence>
<evidence type="ECO:0000313" key="15">
    <source>
        <dbReference type="Proteomes" id="UP000540191"/>
    </source>
</evidence>
<reference evidence="14 15" key="1">
    <citation type="submission" date="2020-08" db="EMBL/GenBank/DDBJ databases">
        <title>Sequencing the genomes of 1000 actinobacteria strains.</title>
        <authorList>
            <person name="Klenk H.-P."/>
        </authorList>
    </citation>
    <scope>NUCLEOTIDE SEQUENCE [LARGE SCALE GENOMIC DNA]</scope>
    <source>
        <strain evidence="14 15">DSM 23974</strain>
    </source>
</reference>
<dbReference type="PANTHER" id="PTHR33202">
    <property type="entry name" value="ZINC UPTAKE REGULATION PROTEIN"/>
    <property type="match status" value="1"/>
</dbReference>
<evidence type="ECO:0000256" key="3">
    <source>
        <dbReference type="ARBA" id="ARBA00011738"/>
    </source>
</evidence>
<evidence type="ECO:0000256" key="10">
    <source>
        <dbReference type="ARBA" id="ARBA00023163"/>
    </source>
</evidence>
<feature type="region of interest" description="Disordered" evidence="13">
    <location>
        <begin position="1"/>
        <end position="21"/>
    </location>
</feature>
<dbReference type="InterPro" id="IPR036390">
    <property type="entry name" value="WH_DNA-bd_sf"/>
</dbReference>
<evidence type="ECO:0000256" key="5">
    <source>
        <dbReference type="ARBA" id="ARBA00022491"/>
    </source>
</evidence>
<organism evidence="14 15">
    <name type="scientific">Micrococcus cohnii</name>
    <dbReference type="NCBI Taxonomy" id="993416"/>
    <lineage>
        <taxon>Bacteria</taxon>
        <taxon>Bacillati</taxon>
        <taxon>Actinomycetota</taxon>
        <taxon>Actinomycetes</taxon>
        <taxon>Micrococcales</taxon>
        <taxon>Micrococcaceae</taxon>
        <taxon>Micrococcus</taxon>
    </lineage>
</organism>
<proteinExistence type="inferred from homology"/>
<dbReference type="AlphaFoldDB" id="A0A7W7GMN7"/>
<sequence length="142" mass="15883">MSTSGTPSPASRPRATRQKAAVDRALDSLEDFVSAQQLHGHLQHAGERVSLATVYRTLQQQVDAGRVDVLRRDDGESVYRRCEEQEHHHHLVCRRCWRTVEITAPDVEQWAATIAREHGFADPDHTVEISGVCTDCAGSDRD</sequence>
<gene>
    <name evidence="14" type="ORF">HDA30_000429</name>
</gene>
<dbReference type="SUPFAM" id="SSF46785">
    <property type="entry name" value="Winged helix' DNA-binding domain"/>
    <property type="match status" value="1"/>
</dbReference>
<feature type="binding site" evidence="12">
    <location>
        <position position="108"/>
    </location>
    <ligand>
        <name>Fe cation</name>
        <dbReference type="ChEBI" id="CHEBI:24875"/>
    </ligand>
</feature>
<comment type="subunit">
    <text evidence="3">Homodimer.</text>
</comment>
<keyword evidence="15" id="KW-1185">Reference proteome</keyword>
<evidence type="ECO:0000256" key="9">
    <source>
        <dbReference type="ARBA" id="ARBA00023125"/>
    </source>
</evidence>
<dbReference type="Proteomes" id="UP000540191">
    <property type="component" value="Unassembled WGS sequence"/>
</dbReference>
<dbReference type="CDD" id="cd07153">
    <property type="entry name" value="Fur_like"/>
    <property type="match status" value="1"/>
</dbReference>
<keyword evidence="6 11" id="KW-0479">Metal-binding</keyword>
<dbReference type="FunFam" id="1.10.10.10:FF:000459">
    <property type="entry name" value="Ferric uptake regulation protein"/>
    <property type="match status" value="1"/>
</dbReference>
<dbReference type="GO" id="GO:0000976">
    <property type="term" value="F:transcription cis-regulatory region binding"/>
    <property type="evidence" value="ECO:0007669"/>
    <property type="project" value="TreeGrafter"/>
</dbReference>
<dbReference type="GO" id="GO:0008270">
    <property type="term" value="F:zinc ion binding"/>
    <property type="evidence" value="ECO:0007669"/>
    <property type="project" value="TreeGrafter"/>
</dbReference>
<feature type="binding site" evidence="11">
    <location>
        <position position="133"/>
    </location>
    <ligand>
        <name>Zn(2+)</name>
        <dbReference type="ChEBI" id="CHEBI:29105"/>
    </ligand>
</feature>
<comment type="cofactor">
    <cofactor evidence="11">
        <name>Zn(2+)</name>
        <dbReference type="ChEBI" id="CHEBI:29105"/>
    </cofactor>
    <text evidence="11">Binds 1 zinc ion per subunit.</text>
</comment>
<keyword evidence="4" id="KW-0963">Cytoplasm</keyword>
<feature type="binding site" evidence="12">
    <location>
        <position position="125"/>
    </location>
    <ligand>
        <name>Fe cation</name>
        <dbReference type="ChEBI" id="CHEBI:24875"/>
    </ligand>
</feature>
<evidence type="ECO:0000256" key="4">
    <source>
        <dbReference type="ARBA" id="ARBA00022490"/>
    </source>
</evidence>
<evidence type="ECO:0000313" key="14">
    <source>
        <dbReference type="EMBL" id="MBB4734921.1"/>
    </source>
</evidence>
<protein>
    <submittedName>
        <fullName evidence="14">Fur family ferric uptake transcriptional regulator</fullName>
    </submittedName>
</protein>
<dbReference type="InterPro" id="IPR043135">
    <property type="entry name" value="Fur_C"/>
</dbReference>
<dbReference type="GO" id="GO:1900376">
    <property type="term" value="P:regulation of secondary metabolite biosynthetic process"/>
    <property type="evidence" value="ECO:0007669"/>
    <property type="project" value="TreeGrafter"/>
</dbReference>
<keyword evidence="10" id="KW-0804">Transcription</keyword>
<comment type="caution">
    <text evidence="14">The sequence shown here is derived from an EMBL/GenBank/DDBJ whole genome shotgun (WGS) entry which is preliminary data.</text>
</comment>
<evidence type="ECO:0000256" key="1">
    <source>
        <dbReference type="ARBA" id="ARBA00004496"/>
    </source>
</evidence>
<keyword evidence="5" id="KW-0678">Repressor</keyword>
<evidence type="ECO:0000256" key="12">
    <source>
        <dbReference type="PIRSR" id="PIRSR602481-2"/>
    </source>
</evidence>
<dbReference type="RefSeq" id="WP_184240981.1">
    <property type="nucleotide sequence ID" value="NZ_JACHNA010000001.1"/>
</dbReference>
<comment type="similarity">
    <text evidence="2">Belongs to the Fur family.</text>
</comment>
<keyword evidence="12" id="KW-0408">Iron</keyword>
<dbReference type="InterPro" id="IPR002481">
    <property type="entry name" value="FUR"/>
</dbReference>
<keyword evidence="9" id="KW-0238">DNA-binding</keyword>
<name>A0A7W7GMN7_9MICC</name>
<dbReference type="Pfam" id="PF01475">
    <property type="entry name" value="FUR"/>
    <property type="match status" value="1"/>
</dbReference>
<evidence type="ECO:0000256" key="7">
    <source>
        <dbReference type="ARBA" id="ARBA00022833"/>
    </source>
</evidence>
<dbReference type="EMBL" id="JACHNA010000001">
    <property type="protein sequence ID" value="MBB4734921.1"/>
    <property type="molecule type" value="Genomic_DNA"/>
</dbReference>
<dbReference type="PANTHER" id="PTHR33202:SF2">
    <property type="entry name" value="FERRIC UPTAKE REGULATION PROTEIN"/>
    <property type="match status" value="1"/>
</dbReference>
<dbReference type="GO" id="GO:0045892">
    <property type="term" value="P:negative regulation of DNA-templated transcription"/>
    <property type="evidence" value="ECO:0007669"/>
    <property type="project" value="TreeGrafter"/>
</dbReference>
<keyword evidence="7 11" id="KW-0862">Zinc</keyword>
<accession>A0A7W7GMN7</accession>
<dbReference type="GO" id="GO:0005829">
    <property type="term" value="C:cytosol"/>
    <property type="evidence" value="ECO:0007669"/>
    <property type="project" value="TreeGrafter"/>
</dbReference>
<dbReference type="InterPro" id="IPR036388">
    <property type="entry name" value="WH-like_DNA-bd_sf"/>
</dbReference>
<feature type="binding site" evidence="12">
    <location>
        <position position="87"/>
    </location>
    <ligand>
        <name>Fe cation</name>
        <dbReference type="ChEBI" id="CHEBI:24875"/>
    </ligand>
</feature>